<dbReference type="Pfam" id="PF13454">
    <property type="entry name" value="NAD_binding_9"/>
    <property type="match status" value="1"/>
</dbReference>
<feature type="compositionally biased region" description="Low complexity" evidence="1">
    <location>
        <begin position="28"/>
        <end position="42"/>
    </location>
</feature>
<evidence type="ECO:0000256" key="1">
    <source>
        <dbReference type="SAM" id="MobiDB-lite"/>
    </source>
</evidence>
<protein>
    <submittedName>
        <fullName evidence="3">FAD-dependent oxidoreductase</fullName>
    </submittedName>
</protein>
<dbReference type="Proteomes" id="UP000332515">
    <property type="component" value="Unassembled WGS sequence"/>
</dbReference>
<dbReference type="InterPro" id="IPR038732">
    <property type="entry name" value="HpyO/CreE_NAD-binding"/>
</dbReference>
<dbReference type="RefSeq" id="WP_153489753.1">
    <property type="nucleotide sequence ID" value="NZ_VWNA01000003.1"/>
</dbReference>
<organism evidence="3 4">
    <name type="scientific">Segnochrobactrum spirostomi</name>
    <dbReference type="NCBI Taxonomy" id="2608987"/>
    <lineage>
        <taxon>Bacteria</taxon>
        <taxon>Pseudomonadati</taxon>
        <taxon>Pseudomonadota</taxon>
        <taxon>Alphaproteobacteria</taxon>
        <taxon>Hyphomicrobiales</taxon>
        <taxon>Segnochrobactraceae</taxon>
        <taxon>Segnochrobactrum</taxon>
    </lineage>
</organism>
<feature type="region of interest" description="Disordered" evidence="1">
    <location>
        <begin position="1"/>
        <end position="42"/>
    </location>
</feature>
<dbReference type="EMBL" id="VWNA01000003">
    <property type="protein sequence ID" value="MQT15171.1"/>
    <property type="molecule type" value="Genomic_DNA"/>
</dbReference>
<accession>A0A6A7YB45</accession>
<gene>
    <name evidence="3" type="ORF">F0357_21420</name>
</gene>
<evidence type="ECO:0000313" key="4">
    <source>
        <dbReference type="Proteomes" id="UP000332515"/>
    </source>
</evidence>
<feature type="domain" description="FAD-dependent urate hydroxylase HpyO/Asp monooxygenase CreE-like FAD/NAD(P)-binding" evidence="2">
    <location>
        <begin position="49"/>
        <end position="199"/>
    </location>
</feature>
<dbReference type="InterPro" id="IPR052189">
    <property type="entry name" value="L-asp_N-monooxygenase_NS-form"/>
</dbReference>
<dbReference type="Gene3D" id="3.50.50.60">
    <property type="entry name" value="FAD/NAD(P)-binding domain"/>
    <property type="match status" value="2"/>
</dbReference>
<proteinExistence type="predicted"/>
<evidence type="ECO:0000313" key="3">
    <source>
        <dbReference type="EMBL" id="MQT15171.1"/>
    </source>
</evidence>
<name>A0A6A7YB45_9HYPH</name>
<dbReference type="InterPro" id="IPR036188">
    <property type="entry name" value="FAD/NAD-bd_sf"/>
</dbReference>
<dbReference type="AlphaFoldDB" id="A0A6A7YB45"/>
<sequence>MTYSSASAKIATPLDAADRAETRSDVPSGTRDASGTAAADGAAPGPKVVIVGGGFSGASVAYHLVRAGITTIDIVEPRPSLGGGLAYSTSDPSHRINVPATRMSLDPAEDSHFARWLAANNVLVSDCDARISDGRCFPQRAVFGRYVAETLADATKGTALRHVRDLAIAVRERPEGGYQIALAGGEVLEADLLVLAVAHPAPCPPALLETAFAGHPRYVTDPWAKDALSALRRDDRVLIVGTGLTMADVVATLDRLGHRGSVTALSRRGLLSRGHTDIAGEPYGDFSTDPARTTRALVRRIRATVAEAAAVGRPWQHVFDALRNQGPAIWAALPFAEQKKLVRHLRPFWDVHRFRIAPQPEGVIRRRRADGSLVVHAASLAGAQREGDEFRVSWRRRRSGLAETATFDAVVVTTGPAHGRIFETEPLLRSLADRGLAGPDAIGLGIAVDRESRPVGADGRSAEGLWIAGPLARGTFGELMGLPEVANHAKRVAAAVRQAVAESRPGVLQADA</sequence>
<keyword evidence="4" id="KW-1185">Reference proteome</keyword>
<dbReference type="PANTHER" id="PTHR40254:SF1">
    <property type="entry name" value="BLR0577 PROTEIN"/>
    <property type="match status" value="1"/>
</dbReference>
<dbReference type="PANTHER" id="PTHR40254">
    <property type="entry name" value="BLR0577 PROTEIN"/>
    <property type="match status" value="1"/>
</dbReference>
<reference evidence="3 4" key="1">
    <citation type="submission" date="2019-09" db="EMBL/GenBank/DDBJ databases">
        <title>Segnochrobactrum spirostomi gen. nov., sp. nov., isolated from the ciliate Spirostomum cf. yagiui and description of a novel family, Segnochrobactraceae fam. nov. within the order Rhizobiales of the class Alphaproteobacteria.</title>
        <authorList>
            <person name="Akter S."/>
            <person name="Shazib S.U.A."/>
            <person name="Shin M.K."/>
        </authorList>
    </citation>
    <scope>NUCLEOTIDE SEQUENCE [LARGE SCALE GENOMIC DNA]</scope>
    <source>
        <strain evidence="3 4">Sp-1</strain>
    </source>
</reference>
<comment type="caution">
    <text evidence="3">The sequence shown here is derived from an EMBL/GenBank/DDBJ whole genome shotgun (WGS) entry which is preliminary data.</text>
</comment>
<dbReference type="SUPFAM" id="SSF51905">
    <property type="entry name" value="FAD/NAD(P)-binding domain"/>
    <property type="match status" value="1"/>
</dbReference>
<evidence type="ECO:0000259" key="2">
    <source>
        <dbReference type="Pfam" id="PF13454"/>
    </source>
</evidence>